<evidence type="ECO:0000313" key="2">
    <source>
        <dbReference type="Proteomes" id="UP000323819"/>
    </source>
</evidence>
<dbReference type="Proteomes" id="UP000323819">
    <property type="component" value="Unassembled WGS sequence"/>
</dbReference>
<feature type="non-terminal residue" evidence="1">
    <location>
        <position position="1"/>
    </location>
</feature>
<evidence type="ECO:0000313" key="1">
    <source>
        <dbReference type="EMBL" id="TXX64788.1"/>
    </source>
</evidence>
<dbReference type="Pfam" id="PF06945">
    <property type="entry name" value="DUF1289"/>
    <property type="match status" value="1"/>
</dbReference>
<gene>
    <name evidence="1" type="ORF">FXF03_14945</name>
</gene>
<dbReference type="PANTHER" id="PTHR35175">
    <property type="entry name" value="DUF1289 DOMAIN-CONTAINING PROTEIN"/>
    <property type="match status" value="1"/>
</dbReference>
<proteinExistence type="predicted"/>
<reference evidence="1 2" key="1">
    <citation type="submission" date="2019-06" db="EMBL/GenBank/DDBJ databases">
        <title>Vibrio cholerae phylogeny based on whole-genome sequencing reveals genetic diversity and population strucutre.</title>
        <authorList>
            <person name="Zhiqiu Y."/>
            <person name="Bin L."/>
            <person name="Lingyan J."/>
        </authorList>
    </citation>
    <scope>NUCLEOTIDE SEQUENCE [LARGE SCALE GENOMIC DNA]</scope>
    <source>
        <strain evidence="1 2">N2814</strain>
    </source>
</reference>
<dbReference type="PANTHER" id="PTHR35175:SF2">
    <property type="entry name" value="DUF1289 DOMAIN-CONTAINING PROTEIN"/>
    <property type="match status" value="1"/>
</dbReference>
<dbReference type="InterPro" id="IPR010710">
    <property type="entry name" value="DUF1289"/>
</dbReference>
<sequence>RHCCLDDKDICIGCGRTLDEICRWSSATNSEKQELLINSLARVQGRNISI</sequence>
<name>A0ABD7SJV3_VIBCL</name>
<dbReference type="RefSeq" id="WP_148522158.1">
    <property type="nucleotide sequence ID" value="NZ_VSIJ01000035.1"/>
</dbReference>
<organism evidence="1 2">
    <name type="scientific">Vibrio cholerae</name>
    <dbReference type="NCBI Taxonomy" id="666"/>
    <lineage>
        <taxon>Bacteria</taxon>
        <taxon>Pseudomonadati</taxon>
        <taxon>Pseudomonadota</taxon>
        <taxon>Gammaproteobacteria</taxon>
        <taxon>Vibrionales</taxon>
        <taxon>Vibrionaceae</taxon>
        <taxon>Vibrio</taxon>
    </lineage>
</organism>
<dbReference type="AlphaFoldDB" id="A0ABD7SJV3"/>
<dbReference type="EMBL" id="VSIJ01000035">
    <property type="protein sequence ID" value="TXX64788.1"/>
    <property type="molecule type" value="Genomic_DNA"/>
</dbReference>
<comment type="caution">
    <text evidence="1">The sequence shown here is derived from an EMBL/GenBank/DDBJ whole genome shotgun (WGS) entry which is preliminary data.</text>
</comment>
<protein>
    <submittedName>
        <fullName evidence="1">DUF1289 domain-containing protein</fullName>
    </submittedName>
</protein>
<accession>A0ABD7SJV3</accession>